<evidence type="ECO:0000256" key="10">
    <source>
        <dbReference type="PIRSR" id="PIRSR601088-3"/>
    </source>
</evidence>
<evidence type="ECO:0000256" key="4">
    <source>
        <dbReference type="ARBA" id="ARBA00022801"/>
    </source>
</evidence>
<dbReference type="SUPFAM" id="SSF51735">
    <property type="entry name" value="NAD(P)-binding Rossmann-fold domains"/>
    <property type="match status" value="1"/>
</dbReference>
<keyword evidence="5 12" id="KW-0520">NAD</keyword>
<dbReference type="InterPro" id="IPR053715">
    <property type="entry name" value="GH4_Enzyme_sf"/>
</dbReference>
<keyword evidence="10" id="KW-0533">Nickel</keyword>
<feature type="domain" description="Glycosyl hydrolase family 4 C-terminal" evidence="13">
    <location>
        <begin position="196"/>
        <end position="415"/>
    </location>
</feature>
<dbReference type="CDD" id="cd05297">
    <property type="entry name" value="GH4_alpha_glucosidase_galactosidase"/>
    <property type="match status" value="1"/>
</dbReference>
<dbReference type="NCBIfam" id="NF011657">
    <property type="entry name" value="PRK15076.1"/>
    <property type="match status" value="1"/>
</dbReference>
<reference evidence="14" key="1">
    <citation type="submission" date="2021-12" db="EMBL/GenBank/DDBJ databases">
        <authorList>
            <person name="Li Y."/>
        </authorList>
    </citation>
    <scope>NUCLEOTIDE SEQUENCE</scope>
    <source>
        <strain evidence="14">DKSPLA3</strain>
    </source>
</reference>
<dbReference type="Pfam" id="PF02056">
    <property type="entry name" value="Glyco_hydro_4"/>
    <property type="match status" value="1"/>
</dbReference>
<keyword evidence="15" id="KW-1185">Reference proteome</keyword>
<organism evidence="14 15">
    <name type="scientific">Rhizobium quercicola</name>
    <dbReference type="NCBI Taxonomy" id="2901226"/>
    <lineage>
        <taxon>Bacteria</taxon>
        <taxon>Pseudomonadati</taxon>
        <taxon>Pseudomonadota</taxon>
        <taxon>Alphaproteobacteria</taxon>
        <taxon>Hyphomicrobiales</taxon>
        <taxon>Rhizobiaceae</taxon>
        <taxon>Rhizobium/Agrobacterium group</taxon>
        <taxon>Rhizobium</taxon>
    </lineage>
</organism>
<keyword evidence="4 12" id="KW-0378">Hydrolase</keyword>
<dbReference type="InterPro" id="IPR001088">
    <property type="entry name" value="Glyco_hydro_4"/>
</dbReference>
<keyword evidence="8 12" id="KW-0326">Glycosidase</keyword>
<dbReference type="GO" id="GO:0016616">
    <property type="term" value="F:oxidoreductase activity, acting on the CH-OH group of donors, NAD or NADP as acceptor"/>
    <property type="evidence" value="ECO:0007669"/>
    <property type="project" value="InterPro"/>
</dbReference>
<dbReference type="Proteomes" id="UP001139089">
    <property type="component" value="Unassembled WGS sequence"/>
</dbReference>
<keyword evidence="10" id="KW-0170">Cobalt</keyword>
<dbReference type="PANTHER" id="PTHR32092:SF6">
    <property type="entry name" value="ALPHA-GALACTOSIDASE"/>
    <property type="match status" value="1"/>
</dbReference>
<evidence type="ECO:0000256" key="6">
    <source>
        <dbReference type="ARBA" id="ARBA00023211"/>
    </source>
</evidence>
<evidence type="ECO:0000256" key="9">
    <source>
        <dbReference type="PIRSR" id="PIRSR601088-2"/>
    </source>
</evidence>
<dbReference type="EMBL" id="JAJOZR010000001">
    <property type="protein sequence ID" value="MCD7107691.1"/>
    <property type="molecule type" value="Genomic_DNA"/>
</dbReference>
<comment type="cofactor">
    <cofactor evidence="1">
        <name>Mn(2+)</name>
        <dbReference type="ChEBI" id="CHEBI:29035"/>
    </cofactor>
</comment>
<evidence type="ECO:0000313" key="15">
    <source>
        <dbReference type="Proteomes" id="UP001139089"/>
    </source>
</evidence>
<dbReference type="GO" id="GO:0004553">
    <property type="term" value="F:hydrolase activity, hydrolyzing O-glycosyl compounds"/>
    <property type="evidence" value="ECO:0007669"/>
    <property type="project" value="InterPro"/>
</dbReference>
<comment type="caution">
    <text evidence="14">The sequence shown here is derived from an EMBL/GenBank/DDBJ whole genome shotgun (WGS) entry which is preliminary data.</text>
</comment>
<dbReference type="GO" id="GO:0046872">
    <property type="term" value="F:metal ion binding"/>
    <property type="evidence" value="ECO:0007669"/>
    <property type="project" value="UniProtKB-KW"/>
</dbReference>
<feature type="site" description="Increases basicity of active site Tyr" evidence="11">
    <location>
        <position position="111"/>
    </location>
</feature>
<evidence type="ECO:0000256" key="3">
    <source>
        <dbReference type="ARBA" id="ARBA00022723"/>
    </source>
</evidence>
<dbReference type="InterPro" id="IPR036291">
    <property type="entry name" value="NAD(P)-bd_dom_sf"/>
</dbReference>
<keyword evidence="7" id="KW-0119">Carbohydrate metabolism</keyword>
<dbReference type="InterPro" id="IPR015955">
    <property type="entry name" value="Lactate_DH/Glyco_Ohase_4_C"/>
</dbReference>
<dbReference type="Gene3D" id="3.90.1820.10">
    <property type="entry name" value="AglA-like glucosidase"/>
    <property type="match status" value="1"/>
</dbReference>
<dbReference type="GO" id="GO:0005975">
    <property type="term" value="P:carbohydrate metabolic process"/>
    <property type="evidence" value="ECO:0007669"/>
    <property type="project" value="InterPro"/>
</dbReference>
<dbReference type="InterPro" id="IPR019802">
    <property type="entry name" value="GlycHydrolase_4_CS"/>
</dbReference>
<protein>
    <submittedName>
        <fullName evidence="14">Alpha-glucosidase/alpha-galactosidase</fullName>
    </submittedName>
</protein>
<evidence type="ECO:0000256" key="7">
    <source>
        <dbReference type="ARBA" id="ARBA00023277"/>
    </source>
</evidence>
<keyword evidence="3 10" id="KW-0479">Metal-binding</keyword>
<feature type="binding site" evidence="10">
    <location>
        <position position="201"/>
    </location>
    <ligand>
        <name>Mn(2+)</name>
        <dbReference type="ChEBI" id="CHEBI:29035"/>
    </ligand>
</feature>
<evidence type="ECO:0000256" key="11">
    <source>
        <dbReference type="PIRSR" id="PIRSR601088-4"/>
    </source>
</evidence>
<evidence type="ECO:0000313" key="14">
    <source>
        <dbReference type="EMBL" id="MCD7107691.1"/>
    </source>
</evidence>
<evidence type="ECO:0000256" key="5">
    <source>
        <dbReference type="ARBA" id="ARBA00023027"/>
    </source>
</evidence>
<comment type="cofactor">
    <cofactor evidence="12">
        <name>NAD(+)</name>
        <dbReference type="ChEBI" id="CHEBI:57540"/>
    </cofactor>
    <text evidence="12">Binds 1 NAD(+) per subunit.</text>
</comment>
<dbReference type="AlphaFoldDB" id="A0A9X1NQS8"/>
<evidence type="ECO:0000256" key="2">
    <source>
        <dbReference type="ARBA" id="ARBA00010141"/>
    </source>
</evidence>
<proteinExistence type="inferred from homology"/>
<keyword evidence="10" id="KW-0408">Iron</keyword>
<accession>A0A9X1NQS8</accession>
<feature type="binding site" evidence="10">
    <location>
        <position position="171"/>
    </location>
    <ligand>
        <name>Mn(2+)</name>
        <dbReference type="ChEBI" id="CHEBI:29035"/>
    </ligand>
</feature>
<sequence length="488" mass="54189">MSSFKIAIIGAGSVGFTKKLFTDILSVPEFAEIEVALTDISEQNLSMIKTILDRIVESNRLPTRVTATTDRRKAIEGARYVISCVRVGGLGAYADDIRIPLKYGVDQCVGDTICAGGILYGQRNIPVILDFCKDIRALAEPGAKFLNYANPMAMNTWAAIEYGKVDTIGLCHGVQHGGEQIAEILGAKDGDLDFICSGINHQTWFTDVRLKGRRIGKDELVAAFEAHPVFSQQEKLRIDVLKRFGVYSTESNGHLSEYLPWYRKRPEEITRWIDMSDWIHGETGGYLRYSTETRNWFETEFPQFLESAGKPLDPSRRSNEHASHILEALETGRVYRGHFNVKNNGVITNLPADAIIESPGFVDRFGVNMVAGITLPEACAATCIASINVQRMSVHAAISGDIDLLKLAVLHDPLVGAICTPDEVWQMVDEMVVAQAEWLPQYAHAVPEASERLKHATVKTRDWKGVARREVRSIEELRAEKADLRAAS</sequence>
<comment type="similarity">
    <text evidence="2 12">Belongs to the glycosyl hydrolase 4 family.</text>
</comment>
<keyword evidence="6 10" id="KW-0464">Manganese</keyword>
<feature type="binding site" evidence="9">
    <location>
        <position position="150"/>
    </location>
    <ligand>
        <name>substrate</name>
    </ligand>
</feature>
<name>A0A9X1NQS8_9HYPH</name>
<evidence type="ECO:0000256" key="1">
    <source>
        <dbReference type="ARBA" id="ARBA00001936"/>
    </source>
</evidence>
<evidence type="ECO:0000256" key="8">
    <source>
        <dbReference type="ARBA" id="ARBA00023295"/>
    </source>
</evidence>
<gene>
    <name evidence="14" type="ORF">LRX75_01435</name>
</gene>
<dbReference type="PROSITE" id="PS01324">
    <property type="entry name" value="GLYCOSYL_HYDROL_F4"/>
    <property type="match status" value="1"/>
</dbReference>
<dbReference type="Pfam" id="PF11975">
    <property type="entry name" value="Glyco_hydro_4C"/>
    <property type="match status" value="1"/>
</dbReference>
<dbReference type="SUPFAM" id="SSF56327">
    <property type="entry name" value="LDH C-terminal domain-like"/>
    <property type="match status" value="1"/>
</dbReference>
<dbReference type="PRINTS" id="PR00732">
    <property type="entry name" value="GLHYDRLASE4"/>
</dbReference>
<evidence type="ECO:0000259" key="13">
    <source>
        <dbReference type="Pfam" id="PF11975"/>
    </source>
</evidence>
<dbReference type="PANTHER" id="PTHR32092">
    <property type="entry name" value="6-PHOSPHO-BETA-GLUCOSIDASE-RELATED"/>
    <property type="match status" value="1"/>
</dbReference>
<dbReference type="InterPro" id="IPR022616">
    <property type="entry name" value="Glyco_hydro_4_C"/>
</dbReference>
<dbReference type="RefSeq" id="WP_231811426.1">
    <property type="nucleotide sequence ID" value="NZ_JAJOZR010000001.1"/>
</dbReference>
<evidence type="ECO:0000256" key="12">
    <source>
        <dbReference type="RuleBase" id="RU361152"/>
    </source>
</evidence>